<dbReference type="Pfam" id="PF03564">
    <property type="entry name" value="DUF1759"/>
    <property type="match status" value="1"/>
</dbReference>
<dbReference type="EnsemblMetazoa" id="ACHR007047-RA">
    <property type="protein sequence ID" value="ACHR007047-PA"/>
    <property type="gene ID" value="ACHR007047"/>
</dbReference>
<dbReference type="InterPro" id="IPR008042">
    <property type="entry name" value="Retrotrans_Pao"/>
</dbReference>
<reference evidence="2" key="1">
    <citation type="submission" date="2013-03" db="EMBL/GenBank/DDBJ databases">
        <title>The Genome Sequence of Anopheles christyi ACHKN1017.</title>
        <authorList>
            <consortium name="The Broad Institute Genomics Platform"/>
            <person name="Neafsey D.E."/>
            <person name="Besansky N."/>
            <person name="Walker B."/>
            <person name="Young S.K."/>
            <person name="Zeng Q."/>
            <person name="Gargeya S."/>
            <person name="Fitzgerald M."/>
            <person name="Haas B."/>
            <person name="Abouelleil A."/>
            <person name="Allen A.W."/>
            <person name="Alvarado L."/>
            <person name="Arachchi H.M."/>
            <person name="Berlin A.M."/>
            <person name="Chapman S.B."/>
            <person name="Gainer-Dewar J."/>
            <person name="Goldberg J."/>
            <person name="Griggs A."/>
            <person name="Gujja S."/>
            <person name="Hansen M."/>
            <person name="Howarth C."/>
            <person name="Imamovic A."/>
            <person name="Ireland A."/>
            <person name="Larimer J."/>
            <person name="McCowan C."/>
            <person name="Murphy C."/>
            <person name="Pearson M."/>
            <person name="Poon T.W."/>
            <person name="Priest M."/>
            <person name="Roberts A."/>
            <person name="Saif S."/>
            <person name="Shea T."/>
            <person name="Sisk P."/>
            <person name="Sykes S."/>
            <person name="Wortman J."/>
            <person name="Nusbaum C."/>
            <person name="Birren B."/>
        </authorList>
    </citation>
    <scope>NUCLEOTIDE SEQUENCE [LARGE SCALE GENOMIC DNA]</scope>
    <source>
        <strain evidence="2">ACHKN1017</strain>
    </source>
</reference>
<reference evidence="1" key="2">
    <citation type="submission" date="2020-05" db="UniProtKB">
        <authorList>
            <consortium name="EnsemblMetazoa"/>
        </authorList>
    </citation>
    <scope>IDENTIFICATION</scope>
    <source>
        <strain evidence="1">ACHKN1017</strain>
    </source>
</reference>
<name>A0A182K8G2_9DIPT</name>
<evidence type="ECO:0000313" key="1">
    <source>
        <dbReference type="EnsemblMetazoa" id="ACHR007047-PA"/>
    </source>
</evidence>
<dbReference type="VEuPathDB" id="VectorBase:ACHR007047"/>
<organism evidence="1 2">
    <name type="scientific">Anopheles christyi</name>
    <dbReference type="NCBI Taxonomy" id="43041"/>
    <lineage>
        <taxon>Eukaryota</taxon>
        <taxon>Metazoa</taxon>
        <taxon>Ecdysozoa</taxon>
        <taxon>Arthropoda</taxon>
        <taxon>Hexapoda</taxon>
        <taxon>Insecta</taxon>
        <taxon>Pterygota</taxon>
        <taxon>Neoptera</taxon>
        <taxon>Endopterygota</taxon>
        <taxon>Diptera</taxon>
        <taxon>Nematocera</taxon>
        <taxon>Culicoidea</taxon>
        <taxon>Culicidae</taxon>
        <taxon>Anophelinae</taxon>
        <taxon>Anopheles</taxon>
    </lineage>
</organism>
<dbReference type="Pfam" id="PF05380">
    <property type="entry name" value="Peptidase_A17"/>
    <property type="match status" value="1"/>
</dbReference>
<keyword evidence="2" id="KW-1185">Reference proteome</keyword>
<accession>A0A182K8G2</accession>
<dbReference type="PANTHER" id="PTHR47331">
    <property type="entry name" value="PHD-TYPE DOMAIN-CONTAINING PROTEIN"/>
    <property type="match status" value="1"/>
</dbReference>
<dbReference type="InterPro" id="IPR005312">
    <property type="entry name" value="DUF1759"/>
</dbReference>
<dbReference type="AlphaFoldDB" id="A0A182K8G2"/>
<dbReference type="STRING" id="43041.A0A182K8G2"/>
<evidence type="ECO:0000313" key="2">
    <source>
        <dbReference type="Proteomes" id="UP000075881"/>
    </source>
</evidence>
<dbReference type="Proteomes" id="UP000075881">
    <property type="component" value="Unassembled WGS sequence"/>
</dbReference>
<sequence>MKNGIKLRWNLQLLRILRKLRRNMHVSKDVNLSCRYELSVMWVQLRRSPNLVLIDNNINLSDVDKLRYLKGTLTKEANKLIVDIEVASANYLVAWELLKARNENKKHVVKRHMDKLFAIPAMKKNSYESLIQVLDSFERIVNMTKQLGVATNGWRVLLAHMLHSRLDSATQMHWEAHPRSTNVPKYSELITFLKGHALVLQAMGTPGQKKYNPISSKKQWSKSDVHLVNSFGDVCSFCSKGSHSLFKCDNLTKWSIQERYDKVKENKLCINCLLAGQCSSYKFDTNTIYNSIATALVKIQSPEGSVHWARAFQLNELLSSVGFTLRKCASNSSQILQSVPINQRESFGLCSLDINNSIKTLGHKWTPSTDKLRFCDASRLYDPLGLIGPTILIAKCFMQSLCAQQKSWDEPLEKELEPQ</sequence>
<protein>
    <submittedName>
        <fullName evidence="1">Uncharacterized protein</fullName>
    </submittedName>
</protein>
<proteinExistence type="predicted"/>